<dbReference type="InterPro" id="IPR029982">
    <property type="entry name" value="Kptn"/>
</dbReference>
<evidence type="ECO:0000313" key="1">
    <source>
        <dbReference type="EMBL" id="OTF80227.1"/>
    </source>
</evidence>
<dbReference type="GO" id="GO:1904262">
    <property type="term" value="P:negative regulation of TORC1 signaling"/>
    <property type="evidence" value="ECO:0007669"/>
    <property type="project" value="TreeGrafter"/>
</dbReference>
<proteinExistence type="predicted"/>
<comment type="caution">
    <text evidence="1">The sequence shown here is derived from an EMBL/GenBank/DDBJ whole genome shotgun (WGS) entry which is preliminary data.</text>
</comment>
<accession>A0A1Y3BJD0</accession>
<dbReference type="InterPro" id="IPR028994">
    <property type="entry name" value="Integrin_alpha_N"/>
</dbReference>
<dbReference type="GO" id="GO:0015629">
    <property type="term" value="C:actin cytoskeleton"/>
    <property type="evidence" value="ECO:0007669"/>
    <property type="project" value="InterPro"/>
</dbReference>
<dbReference type="OrthoDB" id="10267127at2759"/>
<dbReference type="GO" id="GO:0007015">
    <property type="term" value="P:actin filament organization"/>
    <property type="evidence" value="ECO:0007669"/>
    <property type="project" value="InterPro"/>
</dbReference>
<gene>
    <name evidence="1" type="ORF">BLA29_007111</name>
</gene>
<evidence type="ECO:0008006" key="3">
    <source>
        <dbReference type="Google" id="ProtNLM"/>
    </source>
</evidence>
<dbReference type="PANTHER" id="PTHR15435:SF2">
    <property type="entry name" value="KICSTOR COMPLEX PROTEIN KAPTIN"/>
    <property type="match status" value="1"/>
</dbReference>
<reference evidence="1 2" key="1">
    <citation type="submission" date="2017-03" db="EMBL/GenBank/DDBJ databases">
        <title>Genome Survey of Euroglyphus maynei.</title>
        <authorList>
            <person name="Arlian L.G."/>
            <person name="Morgan M.S."/>
            <person name="Rider S.D."/>
        </authorList>
    </citation>
    <scope>NUCLEOTIDE SEQUENCE [LARGE SCALE GENOMIC DNA]</scope>
    <source>
        <strain evidence="1">Arlian Lab</strain>
        <tissue evidence="1">Whole body</tissue>
    </source>
</reference>
<organism evidence="1 2">
    <name type="scientific">Euroglyphus maynei</name>
    <name type="common">Mayne's house dust mite</name>
    <dbReference type="NCBI Taxonomy" id="6958"/>
    <lineage>
        <taxon>Eukaryota</taxon>
        <taxon>Metazoa</taxon>
        <taxon>Ecdysozoa</taxon>
        <taxon>Arthropoda</taxon>
        <taxon>Chelicerata</taxon>
        <taxon>Arachnida</taxon>
        <taxon>Acari</taxon>
        <taxon>Acariformes</taxon>
        <taxon>Sarcoptiformes</taxon>
        <taxon>Astigmata</taxon>
        <taxon>Psoroptidia</taxon>
        <taxon>Analgoidea</taxon>
        <taxon>Pyroglyphidae</taxon>
        <taxon>Pyroglyphinae</taxon>
        <taxon>Euroglyphus</taxon>
    </lineage>
</organism>
<dbReference type="PANTHER" id="PTHR15435">
    <property type="entry name" value="KICSTOR COMPLEX PROTEIN KAPTIN"/>
    <property type="match status" value="1"/>
</dbReference>
<sequence>MDRIDLFPELNSFESIVLWIDVFNYQENNKCFRLTAVGCENGNVCLFFVEFDRETNNARIIKSWKNRFDGPILSVKFFKDKVDCSTLNSSKLGFVKCDNSSEIHLLVLDSCDQPTIYRNVQENGVGVRKILPKINKNPIDLFTSCIIGDLDFDHYNEIILSSYGKKIILYKFEHESQTYYVEKTMDIPHPIISITYIDLTGDGINELVIVTTKGIVIYRHKLDNIIDALVKKLNFY</sequence>
<dbReference type="GO" id="GO:0051015">
    <property type="term" value="F:actin filament binding"/>
    <property type="evidence" value="ECO:0007669"/>
    <property type="project" value="TreeGrafter"/>
</dbReference>
<keyword evidence="2" id="KW-1185">Reference proteome</keyword>
<protein>
    <recommendedName>
        <fullName evidence="3">KICSTOR complex protein kaptin-like</fullName>
    </recommendedName>
</protein>
<dbReference type="SUPFAM" id="SSF69318">
    <property type="entry name" value="Integrin alpha N-terminal domain"/>
    <property type="match status" value="1"/>
</dbReference>
<dbReference type="GO" id="GO:0034198">
    <property type="term" value="P:cellular response to amino acid starvation"/>
    <property type="evidence" value="ECO:0007669"/>
    <property type="project" value="TreeGrafter"/>
</dbReference>
<dbReference type="AlphaFoldDB" id="A0A1Y3BJD0"/>
<dbReference type="Proteomes" id="UP000194236">
    <property type="component" value="Unassembled WGS sequence"/>
</dbReference>
<evidence type="ECO:0000313" key="2">
    <source>
        <dbReference type="Proteomes" id="UP000194236"/>
    </source>
</evidence>
<dbReference type="EMBL" id="MUJZ01019372">
    <property type="protein sequence ID" value="OTF80227.1"/>
    <property type="molecule type" value="Genomic_DNA"/>
</dbReference>
<name>A0A1Y3BJD0_EURMA</name>
<dbReference type="GO" id="GO:0030027">
    <property type="term" value="C:lamellipodium"/>
    <property type="evidence" value="ECO:0007669"/>
    <property type="project" value="TreeGrafter"/>
</dbReference>